<reference evidence="1 2" key="1">
    <citation type="journal article" date="2022" name="New Phytol.">
        <title>Ecological generalism drives hyperdiversity of secondary metabolite gene clusters in xylarialean endophytes.</title>
        <authorList>
            <person name="Franco M.E.E."/>
            <person name="Wisecaver J.H."/>
            <person name="Arnold A.E."/>
            <person name="Ju Y.M."/>
            <person name="Slot J.C."/>
            <person name="Ahrendt S."/>
            <person name="Moore L.P."/>
            <person name="Eastman K.E."/>
            <person name="Scott K."/>
            <person name="Konkel Z."/>
            <person name="Mondo S.J."/>
            <person name="Kuo A."/>
            <person name="Hayes R.D."/>
            <person name="Haridas S."/>
            <person name="Andreopoulos B."/>
            <person name="Riley R."/>
            <person name="LaButti K."/>
            <person name="Pangilinan J."/>
            <person name="Lipzen A."/>
            <person name="Amirebrahimi M."/>
            <person name="Yan J."/>
            <person name="Adam C."/>
            <person name="Keymanesh K."/>
            <person name="Ng V."/>
            <person name="Louie K."/>
            <person name="Northen T."/>
            <person name="Drula E."/>
            <person name="Henrissat B."/>
            <person name="Hsieh H.M."/>
            <person name="Youens-Clark K."/>
            <person name="Lutzoni F."/>
            <person name="Miadlikowska J."/>
            <person name="Eastwood D.C."/>
            <person name="Hamelin R.C."/>
            <person name="Grigoriev I.V."/>
            <person name="U'Ren J.M."/>
        </authorList>
    </citation>
    <scope>NUCLEOTIDE SEQUENCE [LARGE SCALE GENOMIC DNA]</scope>
    <source>
        <strain evidence="1 2">ER1909</strain>
    </source>
</reference>
<evidence type="ECO:0000313" key="1">
    <source>
        <dbReference type="EMBL" id="KAI6088944.1"/>
    </source>
</evidence>
<dbReference type="Proteomes" id="UP001497680">
    <property type="component" value="Unassembled WGS sequence"/>
</dbReference>
<keyword evidence="2" id="KW-1185">Reference proteome</keyword>
<comment type="caution">
    <text evidence="1">The sequence shown here is derived from an EMBL/GenBank/DDBJ whole genome shotgun (WGS) entry which is preliminary data.</text>
</comment>
<protein>
    <submittedName>
        <fullName evidence="1">Uncharacterized protein</fullName>
    </submittedName>
</protein>
<sequence>MPLDHRLFKGIEITDRRPLRGTEIWRSSTLKGIEIPRLPGASGAGRVRSTVINEPTDTVPRVKWNRNKVTGEGRIDNRFPSSPGHRPQPCDLGHTKGHTWPSELATFKGTASPDGQVECPQDNLYKSSLVRSLHIDNISGRLISGSYDTDIKVFDIENSEQQLSGIAAEFLPYVLRLAEHTTYGWKGHFAAYTKTDRYPDIGWALVELSPYINNKNYRWIFSHGGDWPPSDHELDVLDPGPGPYQEPAPQWDEQVVGADLWDQSRRWRFMEFKTPVSFQPNYFETIWCETRQLAWLKGGTNKGEFSWM</sequence>
<organism evidence="1 2">
    <name type="scientific">Hypoxylon rubiginosum</name>
    <dbReference type="NCBI Taxonomy" id="110542"/>
    <lineage>
        <taxon>Eukaryota</taxon>
        <taxon>Fungi</taxon>
        <taxon>Dikarya</taxon>
        <taxon>Ascomycota</taxon>
        <taxon>Pezizomycotina</taxon>
        <taxon>Sordariomycetes</taxon>
        <taxon>Xylariomycetidae</taxon>
        <taxon>Xylariales</taxon>
        <taxon>Hypoxylaceae</taxon>
        <taxon>Hypoxylon</taxon>
    </lineage>
</organism>
<proteinExistence type="predicted"/>
<name>A0ACC0D890_9PEZI</name>
<accession>A0ACC0D890</accession>
<gene>
    <name evidence="1" type="ORF">F4821DRAFT_257439</name>
</gene>
<evidence type="ECO:0000313" key="2">
    <source>
        <dbReference type="Proteomes" id="UP001497680"/>
    </source>
</evidence>
<dbReference type="EMBL" id="MU394298">
    <property type="protein sequence ID" value="KAI6088944.1"/>
    <property type="molecule type" value="Genomic_DNA"/>
</dbReference>